<dbReference type="AlphaFoldDB" id="A0A835PZ43"/>
<protein>
    <submittedName>
        <fullName evidence="1">Uncharacterized protein</fullName>
    </submittedName>
</protein>
<dbReference type="OrthoDB" id="1078367at2759"/>
<dbReference type="EMBL" id="JADCNM010000011">
    <property type="protein sequence ID" value="KAG0462559.1"/>
    <property type="molecule type" value="Genomic_DNA"/>
</dbReference>
<sequence length="90" mass="10290">MPSLIRSILYLEGNLETKVFSDPITGLVRRIREVAIRRDGRLVFLGNDTEVGQPEDAELRRAGTFAIYFDVGMVKNWIISLVRGRGRIRE</sequence>
<evidence type="ECO:0000313" key="1">
    <source>
        <dbReference type="EMBL" id="KAG0462559.1"/>
    </source>
</evidence>
<reference evidence="1 2" key="1">
    <citation type="journal article" date="2020" name="Nat. Food">
        <title>A phased Vanilla planifolia genome enables genetic improvement of flavour and production.</title>
        <authorList>
            <person name="Hasing T."/>
            <person name="Tang H."/>
            <person name="Brym M."/>
            <person name="Khazi F."/>
            <person name="Huang T."/>
            <person name="Chambers A.H."/>
        </authorList>
    </citation>
    <scope>NUCLEOTIDE SEQUENCE [LARGE SCALE GENOMIC DNA]</scope>
    <source>
        <tissue evidence="1">Leaf</tissue>
    </source>
</reference>
<organism evidence="1 2">
    <name type="scientific">Vanilla planifolia</name>
    <name type="common">Vanilla</name>
    <dbReference type="NCBI Taxonomy" id="51239"/>
    <lineage>
        <taxon>Eukaryota</taxon>
        <taxon>Viridiplantae</taxon>
        <taxon>Streptophyta</taxon>
        <taxon>Embryophyta</taxon>
        <taxon>Tracheophyta</taxon>
        <taxon>Spermatophyta</taxon>
        <taxon>Magnoliopsida</taxon>
        <taxon>Liliopsida</taxon>
        <taxon>Asparagales</taxon>
        <taxon>Orchidaceae</taxon>
        <taxon>Vanilloideae</taxon>
        <taxon>Vanilleae</taxon>
        <taxon>Vanilla</taxon>
    </lineage>
</organism>
<gene>
    <name evidence="1" type="ORF">HPP92_021035</name>
</gene>
<accession>A0A835PZ43</accession>
<comment type="caution">
    <text evidence="1">The sequence shown here is derived from an EMBL/GenBank/DDBJ whole genome shotgun (WGS) entry which is preliminary data.</text>
</comment>
<evidence type="ECO:0000313" key="2">
    <source>
        <dbReference type="Proteomes" id="UP000639772"/>
    </source>
</evidence>
<dbReference type="Proteomes" id="UP000639772">
    <property type="component" value="Chromosome 11"/>
</dbReference>
<proteinExistence type="predicted"/>
<name>A0A835PZ43_VANPL</name>